<gene>
    <name evidence="2" type="ORF">KGQ19_04680</name>
</gene>
<evidence type="ECO:0000313" key="3">
    <source>
        <dbReference type="Proteomes" id="UP000730482"/>
    </source>
</evidence>
<evidence type="ECO:0000313" key="2">
    <source>
        <dbReference type="EMBL" id="MBS2546157.1"/>
    </source>
</evidence>
<feature type="region of interest" description="Disordered" evidence="1">
    <location>
        <begin position="21"/>
        <end position="46"/>
    </location>
</feature>
<name>A0ABS5KJ81_9ACTN</name>
<dbReference type="RefSeq" id="WP_212007808.1">
    <property type="nucleotide sequence ID" value="NZ_JAAFYZ010000010.1"/>
</dbReference>
<keyword evidence="3" id="KW-1185">Reference proteome</keyword>
<organism evidence="2 3">
    <name type="scientific">Catenulispora pinistramenti</name>
    <dbReference type="NCBI Taxonomy" id="2705254"/>
    <lineage>
        <taxon>Bacteria</taxon>
        <taxon>Bacillati</taxon>
        <taxon>Actinomycetota</taxon>
        <taxon>Actinomycetes</taxon>
        <taxon>Catenulisporales</taxon>
        <taxon>Catenulisporaceae</taxon>
        <taxon>Catenulispora</taxon>
    </lineage>
</organism>
<protein>
    <submittedName>
        <fullName evidence="2">Uncharacterized protein</fullName>
    </submittedName>
</protein>
<comment type="caution">
    <text evidence="2">The sequence shown here is derived from an EMBL/GenBank/DDBJ whole genome shotgun (WGS) entry which is preliminary data.</text>
</comment>
<evidence type="ECO:0000256" key="1">
    <source>
        <dbReference type="SAM" id="MobiDB-lite"/>
    </source>
</evidence>
<proteinExistence type="predicted"/>
<sequence length="46" mass="4725">MDASKPSNDAGLVIARTAIKQARVRSAQPSDGGGTGRSDLNDNRIG</sequence>
<dbReference type="EMBL" id="JAAFYZ010000010">
    <property type="protein sequence ID" value="MBS2546157.1"/>
    <property type="molecule type" value="Genomic_DNA"/>
</dbReference>
<accession>A0ABS5KJ81</accession>
<reference evidence="2 3" key="1">
    <citation type="submission" date="2020-02" db="EMBL/GenBank/DDBJ databases">
        <title>Acidophilic actinobacteria isolated from forest soil.</title>
        <authorList>
            <person name="Golinska P."/>
        </authorList>
    </citation>
    <scope>NUCLEOTIDE SEQUENCE [LARGE SCALE GENOMIC DNA]</scope>
    <source>
        <strain evidence="2 3">NL8</strain>
    </source>
</reference>
<dbReference type="Proteomes" id="UP000730482">
    <property type="component" value="Unassembled WGS sequence"/>
</dbReference>